<dbReference type="PANTHER" id="PTHR43464">
    <property type="entry name" value="METHYLTRANSFERASE"/>
    <property type="match status" value="1"/>
</dbReference>
<evidence type="ECO:0000256" key="3">
    <source>
        <dbReference type="ARBA" id="ARBA00022691"/>
    </source>
</evidence>
<dbReference type="GO" id="GO:0046406">
    <property type="term" value="F:magnesium protoporphyrin IX methyltransferase activity"/>
    <property type="evidence" value="ECO:0007669"/>
    <property type="project" value="UniProtKB-UniRule"/>
</dbReference>
<dbReference type="KEGG" id="tsy:THSYN_31415"/>
<dbReference type="Gene3D" id="3.40.50.150">
    <property type="entry name" value="Vaccinia Virus protein VP39"/>
    <property type="match status" value="1"/>
</dbReference>
<dbReference type="InterPro" id="IPR029063">
    <property type="entry name" value="SAM-dependent_MTases_sf"/>
</dbReference>
<evidence type="ECO:0000256" key="1">
    <source>
        <dbReference type="ARBA" id="ARBA00022603"/>
    </source>
</evidence>
<evidence type="ECO:0000256" key="2">
    <source>
        <dbReference type="ARBA" id="ARBA00022679"/>
    </source>
</evidence>
<feature type="domain" description="Magnesium-protoporphyrin IX methyltransferase C-terminal" evidence="5">
    <location>
        <begin position="132"/>
        <end position="232"/>
    </location>
</feature>
<protein>
    <recommendedName>
        <fullName evidence="4">Magnesium protoporphyrin IX methyltransferase</fullName>
        <ecNumber evidence="4">2.1.1.11</ecNumber>
    </recommendedName>
</protein>
<dbReference type="InterPro" id="IPR010251">
    <property type="entry name" value="Mg_prot_MeTrfase"/>
</dbReference>
<geneLocation type="plasmid" evidence="7">
    <name>pts485</name>
</geneLocation>
<dbReference type="CDD" id="cd02440">
    <property type="entry name" value="AdoMet_MTases"/>
    <property type="match status" value="1"/>
</dbReference>
<dbReference type="PANTHER" id="PTHR43464:SF19">
    <property type="entry name" value="UBIQUINONE BIOSYNTHESIS O-METHYLTRANSFERASE, MITOCHONDRIAL"/>
    <property type="match status" value="1"/>
</dbReference>
<reference evidence="6 7" key="1">
    <citation type="submission" date="2017-03" db="EMBL/GenBank/DDBJ databases">
        <title>Complete genome sequence of Candidatus 'Thiodictyon syntrophicum' sp. nov. strain Cad16T, a photolithoautotroph purple sulfur bacterium isolated from an alpine meromictic lake.</title>
        <authorList>
            <person name="Luedin S.M."/>
            <person name="Pothier J.F."/>
            <person name="Danza F."/>
            <person name="Storelli N."/>
            <person name="Wittwer M."/>
            <person name="Tonolla M."/>
        </authorList>
    </citation>
    <scope>NUCLEOTIDE SEQUENCE [LARGE SCALE GENOMIC DNA]</scope>
    <source>
        <strain evidence="6 7">Cad16T</strain>
        <plasmid evidence="7">Plasmid pts485</plasmid>
    </source>
</reference>
<gene>
    <name evidence="6" type="ORF">THSYN_31415</name>
</gene>
<dbReference type="InterPro" id="IPR010940">
    <property type="entry name" value="Mg_prot_MeTrfase_C"/>
</dbReference>
<dbReference type="EMBL" id="CP020372">
    <property type="protein sequence ID" value="AUB85433.1"/>
    <property type="molecule type" value="Genomic_DNA"/>
</dbReference>
<keyword evidence="1 6" id="KW-0489">Methyltransferase</keyword>
<dbReference type="AlphaFoldDB" id="A0A2K8UIN1"/>
<dbReference type="Pfam" id="PF03602">
    <property type="entry name" value="Cons_hypoth95"/>
    <property type="match status" value="1"/>
</dbReference>
<keyword evidence="6" id="KW-0614">Plasmid</keyword>
<dbReference type="GO" id="GO:0032259">
    <property type="term" value="P:methylation"/>
    <property type="evidence" value="ECO:0007669"/>
    <property type="project" value="UniProtKB-KW"/>
</dbReference>
<organism evidence="6 7">
    <name type="scientific">Candidatus Thiodictyon syntrophicum</name>
    <dbReference type="NCBI Taxonomy" id="1166950"/>
    <lineage>
        <taxon>Bacteria</taxon>
        <taxon>Pseudomonadati</taxon>
        <taxon>Pseudomonadota</taxon>
        <taxon>Gammaproteobacteria</taxon>
        <taxon>Chromatiales</taxon>
        <taxon>Chromatiaceae</taxon>
        <taxon>Thiodictyon</taxon>
    </lineage>
</organism>
<dbReference type="EC" id="2.1.1.11" evidence="4"/>
<dbReference type="Proteomes" id="UP000232638">
    <property type="component" value="Plasmid pTs485"/>
</dbReference>
<dbReference type="PROSITE" id="PS51556">
    <property type="entry name" value="SAM_MT_MG_PIX"/>
    <property type="match status" value="1"/>
</dbReference>
<sequence length="245" mass="26090">MPTSSYQERRGEIETYFDRTAADAWGRLTSDAPVSRVRATVRAGRDLMRATLLGWLPADLTGRRLLDAGCGTGALAVEAARRGATVVAIDVAPTLIALAQERSPKDLGVGSLEFLVGDMTDPALGTFDHVVAMDSVIHYRSEDVVVLLAKVAARTQGSILFTYAPRTPLLAVMHAVGQFFPRGDRSPAIVPVSPKRLAQLIAAEAGLAGWHLGRTQRITRGFYTSQALELIRGPSGAPIGGPAHP</sequence>
<dbReference type="NCBIfam" id="TIGR02021">
    <property type="entry name" value="BchM-ChlM"/>
    <property type="match status" value="1"/>
</dbReference>
<keyword evidence="7" id="KW-1185">Reference proteome</keyword>
<accession>A0A2K8UIN1</accession>
<proteinExistence type="predicted"/>
<dbReference type="RefSeq" id="WP_100923059.1">
    <property type="nucleotide sequence ID" value="NZ_CP020372.1"/>
</dbReference>
<keyword evidence="2 6" id="KW-0808">Transferase</keyword>
<dbReference type="Pfam" id="PF07109">
    <property type="entry name" value="Mg-por_mtran_C"/>
    <property type="match status" value="1"/>
</dbReference>
<keyword evidence="3" id="KW-0949">S-adenosyl-L-methionine</keyword>
<dbReference type="GO" id="GO:0015995">
    <property type="term" value="P:chlorophyll biosynthetic process"/>
    <property type="evidence" value="ECO:0007669"/>
    <property type="project" value="UniProtKB-UniRule"/>
</dbReference>
<dbReference type="OrthoDB" id="9791837at2"/>
<evidence type="ECO:0000313" key="7">
    <source>
        <dbReference type="Proteomes" id="UP000232638"/>
    </source>
</evidence>
<name>A0A2K8UIN1_9GAMM</name>
<evidence type="ECO:0000313" key="6">
    <source>
        <dbReference type="EMBL" id="AUB85433.1"/>
    </source>
</evidence>
<evidence type="ECO:0000256" key="4">
    <source>
        <dbReference type="NCBIfam" id="TIGR02021"/>
    </source>
</evidence>
<evidence type="ECO:0000259" key="5">
    <source>
        <dbReference type="Pfam" id="PF07109"/>
    </source>
</evidence>
<dbReference type="SUPFAM" id="SSF53335">
    <property type="entry name" value="S-adenosyl-L-methionine-dependent methyltransferases"/>
    <property type="match status" value="1"/>
</dbReference>